<keyword evidence="2" id="KW-1185">Reference proteome</keyword>
<evidence type="ECO:0000313" key="1">
    <source>
        <dbReference type="EMBL" id="RDH31666.1"/>
    </source>
</evidence>
<proteinExistence type="predicted"/>
<dbReference type="AlphaFoldDB" id="A0A3F3PZ64"/>
<dbReference type="Proteomes" id="UP000253729">
    <property type="component" value="Unassembled WGS sequence"/>
</dbReference>
<accession>A0A3F3PZ64</accession>
<name>A0A3F3PZ64_9EURO</name>
<sequence length="73" mass="8599">MLNSMELWLMRGHFHLLHQCRFILLLLPSQPLSSEIGGSLITRCISVHIRSMIVTIPWREFQLIVDYECYGVR</sequence>
<reference evidence="1 2" key="1">
    <citation type="submission" date="2018-07" db="EMBL/GenBank/DDBJ databases">
        <title>The genomes of Aspergillus section Nigri reveals drivers in fungal speciation.</title>
        <authorList>
            <consortium name="DOE Joint Genome Institute"/>
            <person name="Vesth T.C."/>
            <person name="Nybo J."/>
            <person name="Theobald S."/>
            <person name="Brandl J."/>
            <person name="Frisvad J.C."/>
            <person name="Nielsen K.F."/>
            <person name="Lyhne E.K."/>
            <person name="Kogle M.E."/>
            <person name="Kuo A."/>
            <person name="Riley R."/>
            <person name="Clum A."/>
            <person name="Nolan M."/>
            <person name="Lipzen A."/>
            <person name="Salamov A."/>
            <person name="Henrissat B."/>
            <person name="Wiebenga A."/>
            <person name="De vries R.P."/>
            <person name="Grigoriev I.V."/>
            <person name="Mortensen U.H."/>
            <person name="Andersen M.R."/>
            <person name="Baker S.E."/>
        </authorList>
    </citation>
    <scope>NUCLEOTIDE SEQUENCE [LARGE SCALE GENOMIC DNA]</scope>
    <source>
        <strain evidence="1 2">CBS 139.54b</strain>
    </source>
</reference>
<gene>
    <name evidence="1" type="ORF">BDQ94DRAFT_55494</name>
</gene>
<dbReference type="GeneID" id="38144393"/>
<dbReference type="RefSeq" id="XP_026624688.1">
    <property type="nucleotide sequence ID" value="XM_026776037.1"/>
</dbReference>
<dbReference type="EMBL" id="KZ852053">
    <property type="protein sequence ID" value="RDH31666.1"/>
    <property type="molecule type" value="Genomic_DNA"/>
</dbReference>
<evidence type="ECO:0000313" key="2">
    <source>
        <dbReference type="Proteomes" id="UP000253729"/>
    </source>
</evidence>
<protein>
    <submittedName>
        <fullName evidence="1">Uncharacterized protein</fullName>
    </submittedName>
</protein>
<organism evidence="1 2">
    <name type="scientific">Aspergillus welwitschiae</name>
    <dbReference type="NCBI Taxonomy" id="1341132"/>
    <lineage>
        <taxon>Eukaryota</taxon>
        <taxon>Fungi</taxon>
        <taxon>Dikarya</taxon>
        <taxon>Ascomycota</taxon>
        <taxon>Pezizomycotina</taxon>
        <taxon>Eurotiomycetes</taxon>
        <taxon>Eurotiomycetidae</taxon>
        <taxon>Eurotiales</taxon>
        <taxon>Aspergillaceae</taxon>
        <taxon>Aspergillus</taxon>
        <taxon>Aspergillus subgen. Circumdati</taxon>
    </lineage>
</organism>